<keyword evidence="9" id="KW-0175">Coiled coil</keyword>
<keyword evidence="3" id="KW-0547">Nucleotide-binding</keyword>
<evidence type="ECO:0000256" key="5">
    <source>
        <dbReference type="ARBA" id="ARBA00022840"/>
    </source>
</evidence>
<name>A0A7V7QJA7_9FIRM</name>
<dbReference type="PANTHER" id="PTHR11059">
    <property type="entry name" value="DNA REPAIR PROTEIN RECN"/>
    <property type="match status" value="1"/>
</dbReference>
<keyword evidence="4 8" id="KW-0227">DNA damage</keyword>
<comment type="function">
    <text evidence="8">May be involved in recombinational repair of damaged DNA.</text>
</comment>
<keyword evidence="6 8" id="KW-0234">DNA repair</keyword>
<dbReference type="OrthoDB" id="9806954at2"/>
<dbReference type="Pfam" id="PF13476">
    <property type="entry name" value="AAA_23"/>
    <property type="match status" value="1"/>
</dbReference>
<dbReference type="SUPFAM" id="SSF52540">
    <property type="entry name" value="P-loop containing nucleoside triphosphate hydrolases"/>
    <property type="match status" value="1"/>
</dbReference>
<dbReference type="Gene3D" id="3.40.50.300">
    <property type="entry name" value="P-loop containing nucleotide triphosphate hydrolases"/>
    <property type="match status" value="2"/>
</dbReference>
<dbReference type="GO" id="GO:0009432">
    <property type="term" value="P:SOS response"/>
    <property type="evidence" value="ECO:0007669"/>
    <property type="project" value="TreeGrafter"/>
</dbReference>
<reference evidence="11 12" key="1">
    <citation type="submission" date="2019-09" db="EMBL/GenBank/DDBJ databases">
        <authorList>
            <person name="Valk L.C."/>
        </authorList>
    </citation>
    <scope>NUCLEOTIDE SEQUENCE [LARGE SCALE GENOMIC DNA]</scope>
    <source>
        <strain evidence="11">GalUA</strain>
    </source>
</reference>
<evidence type="ECO:0000256" key="3">
    <source>
        <dbReference type="ARBA" id="ARBA00022741"/>
    </source>
</evidence>
<feature type="coiled-coil region" evidence="9">
    <location>
        <begin position="338"/>
        <end position="372"/>
    </location>
</feature>
<dbReference type="PIRSF" id="PIRSF003128">
    <property type="entry name" value="RecN"/>
    <property type="match status" value="1"/>
</dbReference>
<dbReference type="GO" id="GO:0016887">
    <property type="term" value="F:ATP hydrolysis activity"/>
    <property type="evidence" value="ECO:0007669"/>
    <property type="project" value="InterPro"/>
</dbReference>
<evidence type="ECO:0000256" key="4">
    <source>
        <dbReference type="ARBA" id="ARBA00022763"/>
    </source>
</evidence>
<evidence type="ECO:0000256" key="8">
    <source>
        <dbReference type="PIRNR" id="PIRNR003128"/>
    </source>
</evidence>
<evidence type="ECO:0000313" key="11">
    <source>
        <dbReference type="EMBL" id="KAB1437650.1"/>
    </source>
</evidence>
<dbReference type="InterPro" id="IPR004604">
    <property type="entry name" value="DNA_recomb/repair_RecN"/>
</dbReference>
<evidence type="ECO:0000256" key="6">
    <source>
        <dbReference type="ARBA" id="ARBA00023204"/>
    </source>
</evidence>
<gene>
    <name evidence="11" type="primary">recN</name>
    <name evidence="11" type="ORF">F7O84_08600</name>
</gene>
<feature type="domain" description="Rad50/SbcC-type AAA" evidence="10">
    <location>
        <begin position="5"/>
        <end position="217"/>
    </location>
</feature>
<keyword evidence="5" id="KW-0067">ATP-binding</keyword>
<dbReference type="GO" id="GO:0043590">
    <property type="term" value="C:bacterial nucleoid"/>
    <property type="evidence" value="ECO:0007669"/>
    <property type="project" value="TreeGrafter"/>
</dbReference>
<evidence type="ECO:0000313" key="12">
    <source>
        <dbReference type="Proteomes" id="UP000461768"/>
    </source>
</evidence>
<sequence length="561" mass="63570">MLLNLHVKNLALIDECEVDFTEGLNILSGETGAGKSIIIGSINLALGAKASKDIIREDAQFALVELVFTLDTKKQADKIKELGIDLQEEGQVIITRKLMNGKSISKINGETVPNNLVKAVAEILIDIHGQHEHQSLLYNKNHLVILDEYAKSEISEVKQKVYDAYQEFDQIKKQLKESEIDEEQRKREIAFIEFEQNEIEEASLKLGEDEELEELHKKMSNAKKIVENLAGVYSKTGYEETSSAGESIGRALRELTAIVDYDKKLDDLCAQLRDIDSLLNDFNREVSDYLLEMEFSDEEFMEADNRLNLINHLKSKYGKTLKEIFDYEEKQQLRLNQLNEYEDYIIRLKNQLKNAEEKLQTQSHALSQIRQKFAKELSDKIKSNLVDLNFLNVDFEIKFHKLNHFSQNGYDEIEFMISTNPGEAIKPLGKVASGGELSRIMLAIKTVLSNKEETGSLIFDEIDVGISGRTAQMVSEKMTAIAKTQQVLCITHLPQIAAMADSHFVIEKNVVENKTITSIRKLNENEIVLELARILGGAKITDTVIQSAKEMKELATRTKNA</sequence>
<dbReference type="GO" id="GO:0005524">
    <property type="term" value="F:ATP binding"/>
    <property type="evidence" value="ECO:0007669"/>
    <property type="project" value="UniProtKB-KW"/>
</dbReference>
<dbReference type="InterPro" id="IPR038729">
    <property type="entry name" value="Rad50/SbcC_AAA"/>
</dbReference>
<dbReference type="EMBL" id="WAGX01000005">
    <property type="protein sequence ID" value="KAB1437650.1"/>
    <property type="molecule type" value="Genomic_DNA"/>
</dbReference>
<dbReference type="InterPro" id="IPR027417">
    <property type="entry name" value="P-loop_NTPase"/>
</dbReference>
<dbReference type="GO" id="GO:0006302">
    <property type="term" value="P:double-strand break repair"/>
    <property type="evidence" value="ECO:0007669"/>
    <property type="project" value="InterPro"/>
</dbReference>
<dbReference type="RefSeq" id="WP_151144185.1">
    <property type="nucleotide sequence ID" value="NZ_WAGX01000005.1"/>
</dbReference>
<keyword evidence="12" id="KW-1185">Reference proteome</keyword>
<dbReference type="NCBIfam" id="TIGR00634">
    <property type="entry name" value="recN"/>
    <property type="match status" value="1"/>
</dbReference>
<evidence type="ECO:0000256" key="9">
    <source>
        <dbReference type="SAM" id="Coils"/>
    </source>
</evidence>
<evidence type="ECO:0000256" key="1">
    <source>
        <dbReference type="ARBA" id="ARBA00009441"/>
    </source>
</evidence>
<accession>A0A7V7QJA7</accession>
<organism evidence="11 12">
    <name type="scientific">Candidatus Galacturonatibacter soehngenii</name>
    <dbReference type="NCBI Taxonomy" id="2307010"/>
    <lineage>
        <taxon>Bacteria</taxon>
        <taxon>Bacillati</taxon>
        <taxon>Bacillota</taxon>
        <taxon>Clostridia</taxon>
        <taxon>Lachnospirales</taxon>
        <taxon>Lachnospiraceae</taxon>
        <taxon>Candidatus Galacturonatibacter</taxon>
    </lineage>
</organism>
<dbReference type="FunFam" id="3.40.50.300:FF:000356">
    <property type="entry name" value="DNA repair protein RecN"/>
    <property type="match status" value="1"/>
</dbReference>
<dbReference type="PANTHER" id="PTHR11059:SF0">
    <property type="entry name" value="DNA REPAIR PROTEIN RECN"/>
    <property type="match status" value="1"/>
</dbReference>
<comment type="similarity">
    <text evidence="1 8">Belongs to the RecN family.</text>
</comment>
<reference evidence="11 12" key="2">
    <citation type="submission" date="2020-02" db="EMBL/GenBank/DDBJ databases">
        <title>Candidatus Galacturonibacter soehngenii shows hetero-acetogenic catabolism of galacturonic acid but lacks a canonical carbon monoxide dehydrogenase/acetyl-CoA synthase complex.</title>
        <authorList>
            <person name="Diender M."/>
            <person name="Stouten G.R."/>
            <person name="Petersen J.F."/>
            <person name="Nielsen P.H."/>
            <person name="Dueholm M.S."/>
            <person name="Pronk J.T."/>
            <person name="Van Loosdrecht M.C.M."/>
        </authorList>
    </citation>
    <scope>NUCLEOTIDE SEQUENCE [LARGE SCALE GENOMIC DNA]</scope>
    <source>
        <strain evidence="11">GalUA</strain>
    </source>
</reference>
<evidence type="ECO:0000259" key="10">
    <source>
        <dbReference type="Pfam" id="PF13476"/>
    </source>
</evidence>
<dbReference type="Proteomes" id="UP000461768">
    <property type="component" value="Unassembled WGS sequence"/>
</dbReference>
<evidence type="ECO:0000256" key="7">
    <source>
        <dbReference type="ARBA" id="ARBA00033408"/>
    </source>
</evidence>
<proteinExistence type="inferred from homology"/>
<evidence type="ECO:0000256" key="2">
    <source>
        <dbReference type="ARBA" id="ARBA00021315"/>
    </source>
</evidence>
<protein>
    <recommendedName>
        <fullName evidence="2 8">DNA repair protein RecN</fullName>
    </recommendedName>
    <alternativeName>
        <fullName evidence="7 8">Recombination protein N</fullName>
    </alternativeName>
</protein>
<dbReference type="AlphaFoldDB" id="A0A7V7QJA7"/>
<dbReference type="CDD" id="cd03241">
    <property type="entry name" value="ABC_RecN"/>
    <property type="match status" value="2"/>
</dbReference>
<comment type="caution">
    <text evidence="11">The sequence shown here is derived from an EMBL/GenBank/DDBJ whole genome shotgun (WGS) entry which is preliminary data.</text>
</comment>
<dbReference type="GO" id="GO:0006310">
    <property type="term" value="P:DNA recombination"/>
    <property type="evidence" value="ECO:0007669"/>
    <property type="project" value="InterPro"/>
</dbReference>